<dbReference type="GO" id="GO:0005737">
    <property type="term" value="C:cytoplasm"/>
    <property type="evidence" value="ECO:0007669"/>
    <property type="project" value="TreeGrafter"/>
</dbReference>
<dbReference type="GO" id="GO:0030488">
    <property type="term" value="P:tRNA methylation"/>
    <property type="evidence" value="ECO:0007669"/>
    <property type="project" value="TreeGrafter"/>
</dbReference>
<comment type="subcellular location">
    <subcellularLocation>
        <location evidence="1">Membrane</location>
        <topology evidence="1">Multi-pass membrane protein</topology>
    </subcellularLocation>
</comment>
<proteinExistence type="predicted"/>
<gene>
    <name evidence="6" type="ORF">HG543_28230</name>
</gene>
<keyword evidence="3" id="KW-1133">Transmembrane helix</keyword>
<keyword evidence="7" id="KW-1185">Reference proteome</keyword>
<evidence type="ECO:0000256" key="1">
    <source>
        <dbReference type="ARBA" id="ARBA00004141"/>
    </source>
</evidence>
<dbReference type="PANTHER" id="PTHR42714:SF2">
    <property type="entry name" value="TRNA MODIFICATION GTPASE GTPBP3, MITOCHONDRIAL"/>
    <property type="match status" value="1"/>
</dbReference>
<evidence type="ECO:0000313" key="7">
    <source>
        <dbReference type="Proteomes" id="UP000518300"/>
    </source>
</evidence>
<dbReference type="CDD" id="cd00882">
    <property type="entry name" value="Ras_like_GTPase"/>
    <property type="match status" value="1"/>
</dbReference>
<dbReference type="AlphaFoldDB" id="A0A848LM16"/>
<dbReference type="Pfam" id="PF05128">
    <property type="entry name" value="DUF697"/>
    <property type="match status" value="1"/>
</dbReference>
<sequence length="392" mass="42648">MTVGEETQQQVRDEARRAADRFEQENVLPTFLLCGKTGAGKSSLLNALAGAAVQEVGVVPTTQAPGEVRLEEGALCLRAIDVAGFGEADRHEERLRVMLEQLRRVQLVLMVVGHPDRALEMESSFLDAMRKRAGSPELALPVVVAASKIDLANPAKVWEPASLDLDNPRTNKEHAIVQWRHYVAATLGRHLPTQVVACSASEFWNDRANQYGIDALRLTLYEALPEAARTWFARIVNDERLRERRANEIVLGSAGLAATAALQPVPLIPDACLIAPIQVAMITGIAVTYGADPRKVDAVKLLGPAVATMGGRLLFEQALKLIPGLGSVLGASVAGVITLSLGQAYHALIRNGVWAPSEHEFAAAFTRFYEKNKELRLEDLLARRQRRSGPTL</sequence>
<evidence type="ECO:0000256" key="2">
    <source>
        <dbReference type="ARBA" id="ARBA00022692"/>
    </source>
</evidence>
<dbReference type="SUPFAM" id="SSF52540">
    <property type="entry name" value="P-loop containing nucleoside triphosphate hydrolases"/>
    <property type="match status" value="1"/>
</dbReference>
<dbReference type="EMBL" id="JABBJJ010000151">
    <property type="protein sequence ID" value="NMO18722.1"/>
    <property type="molecule type" value="Genomic_DNA"/>
</dbReference>
<dbReference type="InterPro" id="IPR021147">
    <property type="entry name" value="DUF697"/>
</dbReference>
<dbReference type="Pfam" id="PF01926">
    <property type="entry name" value="MMR_HSR1"/>
    <property type="match status" value="1"/>
</dbReference>
<organism evidence="6 7">
    <name type="scientific">Pyxidicoccus fallax</name>
    <dbReference type="NCBI Taxonomy" id="394095"/>
    <lineage>
        <taxon>Bacteria</taxon>
        <taxon>Pseudomonadati</taxon>
        <taxon>Myxococcota</taxon>
        <taxon>Myxococcia</taxon>
        <taxon>Myxococcales</taxon>
        <taxon>Cystobacterineae</taxon>
        <taxon>Myxococcaceae</taxon>
        <taxon>Pyxidicoccus</taxon>
    </lineage>
</organism>
<dbReference type="InterPro" id="IPR027417">
    <property type="entry name" value="P-loop_NTPase"/>
</dbReference>
<keyword evidence="2" id="KW-0812">Transmembrane</keyword>
<dbReference type="PANTHER" id="PTHR42714">
    <property type="entry name" value="TRNA MODIFICATION GTPASE GTPBP3"/>
    <property type="match status" value="1"/>
</dbReference>
<dbReference type="InterPro" id="IPR003593">
    <property type="entry name" value="AAA+_ATPase"/>
</dbReference>
<protein>
    <submittedName>
        <fullName evidence="6">DUF697 domain-containing protein</fullName>
    </submittedName>
</protein>
<feature type="domain" description="AAA+ ATPase" evidence="5">
    <location>
        <begin position="27"/>
        <end position="150"/>
    </location>
</feature>
<dbReference type="InterPro" id="IPR006073">
    <property type="entry name" value="GTP-bd"/>
</dbReference>
<dbReference type="Gene3D" id="3.40.50.300">
    <property type="entry name" value="P-loop containing nucleotide triphosphate hydrolases"/>
    <property type="match status" value="1"/>
</dbReference>
<dbReference type="GO" id="GO:0016020">
    <property type="term" value="C:membrane"/>
    <property type="evidence" value="ECO:0007669"/>
    <property type="project" value="UniProtKB-SubCell"/>
</dbReference>
<evidence type="ECO:0000313" key="6">
    <source>
        <dbReference type="EMBL" id="NMO18722.1"/>
    </source>
</evidence>
<keyword evidence="4" id="KW-0472">Membrane</keyword>
<dbReference type="Proteomes" id="UP000518300">
    <property type="component" value="Unassembled WGS sequence"/>
</dbReference>
<evidence type="ECO:0000256" key="4">
    <source>
        <dbReference type="ARBA" id="ARBA00023136"/>
    </source>
</evidence>
<reference evidence="6 7" key="1">
    <citation type="submission" date="2020-04" db="EMBL/GenBank/DDBJ databases">
        <title>Draft genome of Pyxidicoccus fallax type strain.</title>
        <authorList>
            <person name="Whitworth D.E."/>
        </authorList>
    </citation>
    <scope>NUCLEOTIDE SEQUENCE [LARGE SCALE GENOMIC DNA]</scope>
    <source>
        <strain evidence="6 7">DSM 14698</strain>
    </source>
</reference>
<comment type="caution">
    <text evidence="6">The sequence shown here is derived from an EMBL/GenBank/DDBJ whole genome shotgun (WGS) entry which is preliminary data.</text>
</comment>
<dbReference type="SMART" id="SM00382">
    <property type="entry name" value="AAA"/>
    <property type="match status" value="1"/>
</dbReference>
<dbReference type="GO" id="GO:0002098">
    <property type="term" value="P:tRNA wobble uridine modification"/>
    <property type="evidence" value="ECO:0007669"/>
    <property type="project" value="TreeGrafter"/>
</dbReference>
<dbReference type="GO" id="GO:0005525">
    <property type="term" value="F:GTP binding"/>
    <property type="evidence" value="ECO:0007669"/>
    <property type="project" value="InterPro"/>
</dbReference>
<accession>A0A848LM16</accession>
<evidence type="ECO:0000259" key="5">
    <source>
        <dbReference type="SMART" id="SM00382"/>
    </source>
</evidence>
<dbReference type="RefSeq" id="WP_169347987.1">
    <property type="nucleotide sequence ID" value="NZ_JABBJJ010000151.1"/>
</dbReference>
<evidence type="ECO:0000256" key="3">
    <source>
        <dbReference type="ARBA" id="ARBA00022989"/>
    </source>
</evidence>
<name>A0A848LM16_9BACT</name>